<sequence length="581" mass="62215">MDGPRLAGALEALRGTVARVHLGLAVADAESARRSQSELVGQVDDYLLPRLRQLDAPMLVAVGGSTGAGKSTLVNTLVGAEVTKAGWLRPTTRAPVLVCHPDDVGWFETDRILPGLSRTTGQATPETSRDSHGGEQGIRTLRLVPHHSIPPGLALLDPPDIDSVVAENRDLAGQLLAAADLWIFVTTAARYADAVPWDLLHTAARRTTALAVVLNRVPPEGVGEIGDHLRSMLAAEKLGEAEVFAIPEVELDAERIPDPQIAPLRAWLDGLAADAEARDTVIRTTLTGALTSLHDRVTVLAEHLDEQLGSADTLRGQAVERYSSAVDDVDEGVRSGTVLRGEVLARWQEFVGTGQFTRNLEARMGQLRDRVTSFFTGRPPAAEAVGQAVEGNLHALVRAASDRAAEQTTELWRSHPAGRTLIRDDLRRSSAEFGQRLEAEIRAWQQRVLDLVRDEGGHRRSIARLTSFGVNGAGLVLMLAVFAQTAGLSGLEVVVAGGTSAVSQKVLEAIFGDAAVRTLAARARDDLLSTVETLLEDELQRFDALVDDAAPTADQAAALRETLAEFEGALGSYLRQPGLVR</sequence>
<proteinExistence type="predicted"/>
<comment type="caution">
    <text evidence="3">The sequence shown here is derived from an EMBL/GenBank/DDBJ whole genome shotgun (WGS) entry which is preliminary data.</text>
</comment>
<dbReference type="Proteomes" id="UP001501676">
    <property type="component" value="Unassembled WGS sequence"/>
</dbReference>
<evidence type="ECO:0000313" key="3">
    <source>
        <dbReference type="EMBL" id="GAA3387200.1"/>
    </source>
</evidence>
<dbReference type="Gene3D" id="3.40.50.300">
    <property type="entry name" value="P-loop containing nucleotide triphosphate hydrolases"/>
    <property type="match status" value="1"/>
</dbReference>
<dbReference type="RefSeq" id="WP_345728558.1">
    <property type="nucleotide sequence ID" value="NZ_BAAAYN010000017.1"/>
</dbReference>
<dbReference type="Pfam" id="PF00350">
    <property type="entry name" value="Dynamin_N"/>
    <property type="match status" value="1"/>
</dbReference>
<evidence type="ECO:0000313" key="4">
    <source>
        <dbReference type="Proteomes" id="UP001501676"/>
    </source>
</evidence>
<protein>
    <submittedName>
        <fullName evidence="3">Dynamin family protein</fullName>
    </submittedName>
</protein>
<dbReference type="SUPFAM" id="SSF52540">
    <property type="entry name" value="P-loop containing nucleoside triphosphate hydrolases"/>
    <property type="match status" value="1"/>
</dbReference>
<reference evidence="4" key="1">
    <citation type="journal article" date="2019" name="Int. J. Syst. Evol. Microbiol.">
        <title>The Global Catalogue of Microorganisms (GCM) 10K type strain sequencing project: providing services to taxonomists for standard genome sequencing and annotation.</title>
        <authorList>
            <consortium name="The Broad Institute Genomics Platform"/>
            <consortium name="The Broad Institute Genome Sequencing Center for Infectious Disease"/>
            <person name="Wu L."/>
            <person name="Ma J."/>
        </authorList>
    </citation>
    <scope>NUCLEOTIDE SEQUENCE [LARGE SCALE GENOMIC DNA]</scope>
    <source>
        <strain evidence="4">JCM 9458</strain>
    </source>
</reference>
<gene>
    <name evidence="3" type="ORF">GCM10020369_28830</name>
</gene>
<feature type="domain" description="Dynamin N-terminal" evidence="2">
    <location>
        <begin position="60"/>
        <end position="200"/>
    </location>
</feature>
<organism evidence="3 4">
    <name type="scientific">Cryptosporangium minutisporangium</name>
    <dbReference type="NCBI Taxonomy" id="113569"/>
    <lineage>
        <taxon>Bacteria</taxon>
        <taxon>Bacillati</taxon>
        <taxon>Actinomycetota</taxon>
        <taxon>Actinomycetes</taxon>
        <taxon>Cryptosporangiales</taxon>
        <taxon>Cryptosporangiaceae</taxon>
        <taxon>Cryptosporangium</taxon>
    </lineage>
</organism>
<dbReference type="InterPro" id="IPR027417">
    <property type="entry name" value="P-loop_NTPase"/>
</dbReference>
<name>A0ABP6SWK3_9ACTN</name>
<evidence type="ECO:0000259" key="2">
    <source>
        <dbReference type="Pfam" id="PF00350"/>
    </source>
</evidence>
<feature type="region of interest" description="Disordered" evidence="1">
    <location>
        <begin position="116"/>
        <end position="135"/>
    </location>
</feature>
<evidence type="ECO:0000256" key="1">
    <source>
        <dbReference type="SAM" id="MobiDB-lite"/>
    </source>
</evidence>
<feature type="compositionally biased region" description="Polar residues" evidence="1">
    <location>
        <begin position="117"/>
        <end position="126"/>
    </location>
</feature>
<accession>A0ABP6SWK3</accession>
<keyword evidence="4" id="KW-1185">Reference proteome</keyword>
<dbReference type="InterPro" id="IPR045063">
    <property type="entry name" value="Dynamin_N"/>
</dbReference>
<dbReference type="EMBL" id="BAAAYN010000017">
    <property type="protein sequence ID" value="GAA3387200.1"/>
    <property type="molecule type" value="Genomic_DNA"/>
</dbReference>